<dbReference type="EMBL" id="JAUUTY010000004">
    <property type="protein sequence ID" value="KAK1651695.1"/>
    <property type="molecule type" value="Genomic_DNA"/>
</dbReference>
<proteinExistence type="predicted"/>
<gene>
    <name evidence="2" type="ORF">QYE76_069500</name>
</gene>
<name>A0AAD8WDJ9_LOLMU</name>
<keyword evidence="3" id="KW-1185">Reference proteome</keyword>
<protein>
    <submittedName>
        <fullName evidence="2">Uncharacterized protein</fullName>
    </submittedName>
</protein>
<reference evidence="2" key="1">
    <citation type="submission" date="2023-07" db="EMBL/GenBank/DDBJ databases">
        <title>A chromosome-level genome assembly of Lolium multiflorum.</title>
        <authorList>
            <person name="Chen Y."/>
            <person name="Copetti D."/>
            <person name="Kolliker R."/>
            <person name="Studer B."/>
        </authorList>
    </citation>
    <scope>NUCLEOTIDE SEQUENCE</scope>
    <source>
        <strain evidence="2">02402/16</strain>
        <tissue evidence="2">Leaf</tissue>
    </source>
</reference>
<comment type="caution">
    <text evidence="2">The sequence shown here is derived from an EMBL/GenBank/DDBJ whole genome shotgun (WGS) entry which is preliminary data.</text>
</comment>
<dbReference type="AlphaFoldDB" id="A0AAD8WDJ9"/>
<feature type="chain" id="PRO_5042243790" evidence="1">
    <location>
        <begin position="26"/>
        <end position="92"/>
    </location>
</feature>
<accession>A0AAD8WDJ9</accession>
<keyword evidence="1" id="KW-0732">Signal</keyword>
<evidence type="ECO:0000256" key="1">
    <source>
        <dbReference type="SAM" id="SignalP"/>
    </source>
</evidence>
<sequence>MASTTATSLMLIAVAFMVMCAASIAATRVKEDLPASFDVRQWRENAWTVGFDCFTVCTMGCFREGFPWDHCKEICAEECADGAWRYSRRLLQ</sequence>
<organism evidence="2 3">
    <name type="scientific">Lolium multiflorum</name>
    <name type="common">Italian ryegrass</name>
    <name type="synonym">Lolium perenne subsp. multiflorum</name>
    <dbReference type="NCBI Taxonomy" id="4521"/>
    <lineage>
        <taxon>Eukaryota</taxon>
        <taxon>Viridiplantae</taxon>
        <taxon>Streptophyta</taxon>
        <taxon>Embryophyta</taxon>
        <taxon>Tracheophyta</taxon>
        <taxon>Spermatophyta</taxon>
        <taxon>Magnoliopsida</taxon>
        <taxon>Liliopsida</taxon>
        <taxon>Poales</taxon>
        <taxon>Poaceae</taxon>
        <taxon>BOP clade</taxon>
        <taxon>Pooideae</taxon>
        <taxon>Poodae</taxon>
        <taxon>Poeae</taxon>
        <taxon>Poeae Chloroplast Group 2 (Poeae type)</taxon>
        <taxon>Loliodinae</taxon>
        <taxon>Loliinae</taxon>
        <taxon>Lolium</taxon>
    </lineage>
</organism>
<feature type="signal peptide" evidence="1">
    <location>
        <begin position="1"/>
        <end position="25"/>
    </location>
</feature>
<dbReference type="Proteomes" id="UP001231189">
    <property type="component" value="Unassembled WGS sequence"/>
</dbReference>
<evidence type="ECO:0000313" key="3">
    <source>
        <dbReference type="Proteomes" id="UP001231189"/>
    </source>
</evidence>
<evidence type="ECO:0000313" key="2">
    <source>
        <dbReference type="EMBL" id="KAK1651695.1"/>
    </source>
</evidence>